<organism evidence="2 3">
    <name type="scientific">Streptomyces echinoruber</name>
    <dbReference type="NCBI Taxonomy" id="68898"/>
    <lineage>
        <taxon>Bacteria</taxon>
        <taxon>Bacillati</taxon>
        <taxon>Actinomycetota</taxon>
        <taxon>Actinomycetes</taxon>
        <taxon>Kitasatosporales</taxon>
        <taxon>Streptomycetaceae</taxon>
        <taxon>Streptomyces</taxon>
    </lineage>
</organism>
<reference evidence="2" key="1">
    <citation type="journal article" date="2014" name="Int. J. Syst. Evol. Microbiol.">
        <title>Complete genome sequence of Corynebacterium casei LMG S-19264T (=DSM 44701T), isolated from a smear-ripened cheese.</title>
        <authorList>
            <consortium name="US DOE Joint Genome Institute (JGI-PGF)"/>
            <person name="Walter F."/>
            <person name="Albersmeier A."/>
            <person name="Kalinowski J."/>
            <person name="Ruckert C."/>
        </authorList>
    </citation>
    <scope>NUCLEOTIDE SEQUENCE</scope>
    <source>
        <strain evidence="2">JCM 5016</strain>
    </source>
</reference>
<feature type="compositionally biased region" description="Polar residues" evidence="1">
    <location>
        <begin position="43"/>
        <end position="52"/>
    </location>
</feature>
<proteinExistence type="predicted"/>
<dbReference type="AlphaFoldDB" id="A0A918R7S8"/>
<protein>
    <submittedName>
        <fullName evidence="2">Uncharacterized protein</fullName>
    </submittedName>
</protein>
<name>A0A918R7S8_9ACTN</name>
<evidence type="ECO:0000256" key="1">
    <source>
        <dbReference type="SAM" id="MobiDB-lite"/>
    </source>
</evidence>
<accession>A0A918R7S8</accession>
<dbReference type="Proteomes" id="UP000623010">
    <property type="component" value="Unassembled WGS sequence"/>
</dbReference>
<dbReference type="EMBL" id="BMWH01000011">
    <property type="protein sequence ID" value="GGZ90238.1"/>
    <property type="molecule type" value="Genomic_DNA"/>
</dbReference>
<comment type="caution">
    <text evidence="2">The sequence shown here is derived from an EMBL/GenBank/DDBJ whole genome shotgun (WGS) entry which is preliminary data.</text>
</comment>
<sequence>MGIARPGTPQGPGPYHGPEGVLQGPRRVNPNPVGSPLRGKGQNHVTGITAQV</sequence>
<gene>
    <name evidence="2" type="ORF">GCM10010389_30670</name>
</gene>
<feature type="region of interest" description="Disordered" evidence="1">
    <location>
        <begin position="1"/>
        <end position="52"/>
    </location>
</feature>
<evidence type="ECO:0000313" key="2">
    <source>
        <dbReference type="EMBL" id="GGZ90238.1"/>
    </source>
</evidence>
<keyword evidence="3" id="KW-1185">Reference proteome</keyword>
<reference evidence="2" key="2">
    <citation type="submission" date="2020-09" db="EMBL/GenBank/DDBJ databases">
        <authorList>
            <person name="Sun Q."/>
            <person name="Ohkuma M."/>
        </authorList>
    </citation>
    <scope>NUCLEOTIDE SEQUENCE</scope>
    <source>
        <strain evidence="2">JCM 5016</strain>
    </source>
</reference>
<evidence type="ECO:0000313" key="3">
    <source>
        <dbReference type="Proteomes" id="UP000623010"/>
    </source>
</evidence>